<evidence type="ECO:0000256" key="9">
    <source>
        <dbReference type="ARBA" id="ARBA00030757"/>
    </source>
</evidence>
<keyword evidence="8" id="KW-0949">S-adenosyl-L-methionine</keyword>
<evidence type="ECO:0000256" key="4">
    <source>
        <dbReference type="ARBA" id="ARBA00013346"/>
    </source>
</evidence>
<dbReference type="Proteomes" id="UP000321058">
    <property type="component" value="Unassembled WGS sequence"/>
</dbReference>
<dbReference type="InterPro" id="IPR029063">
    <property type="entry name" value="SAM-dependent_MTases_sf"/>
</dbReference>
<proteinExistence type="inferred from homology"/>
<dbReference type="AlphaFoldDB" id="A0A512N491"/>
<dbReference type="OrthoDB" id="7348357at2"/>
<dbReference type="Pfam" id="PF01135">
    <property type="entry name" value="PCMT"/>
    <property type="match status" value="1"/>
</dbReference>
<gene>
    <name evidence="12" type="ORF">RSO01_09620</name>
</gene>
<evidence type="ECO:0000256" key="5">
    <source>
        <dbReference type="ARBA" id="ARBA00022490"/>
    </source>
</evidence>
<keyword evidence="7 12" id="KW-0808">Transferase</keyword>
<evidence type="ECO:0000313" key="13">
    <source>
        <dbReference type="Proteomes" id="UP000321058"/>
    </source>
</evidence>
<dbReference type="Gene3D" id="3.40.50.150">
    <property type="entry name" value="Vaccinia Virus protein VP39"/>
    <property type="match status" value="1"/>
</dbReference>
<dbReference type="GO" id="GO:0005737">
    <property type="term" value="C:cytoplasm"/>
    <property type="evidence" value="ECO:0007669"/>
    <property type="project" value="UniProtKB-SubCell"/>
</dbReference>
<protein>
    <recommendedName>
        <fullName evidence="4">Protein-L-isoaspartate O-methyltransferase</fullName>
        <ecNumber evidence="3">2.1.1.77</ecNumber>
    </recommendedName>
    <alternativeName>
        <fullName evidence="11">L-isoaspartyl protein carboxyl methyltransferase</fullName>
    </alternativeName>
    <alternativeName>
        <fullName evidence="9">Protein L-isoaspartyl methyltransferase</fullName>
    </alternativeName>
    <alternativeName>
        <fullName evidence="10">Protein-beta-aspartate methyltransferase</fullName>
    </alternativeName>
</protein>
<evidence type="ECO:0000256" key="2">
    <source>
        <dbReference type="ARBA" id="ARBA00005369"/>
    </source>
</evidence>
<comment type="caution">
    <text evidence="12">The sequence shown here is derived from an EMBL/GenBank/DDBJ whole genome shotgun (WGS) entry which is preliminary data.</text>
</comment>
<dbReference type="PANTHER" id="PTHR11579">
    <property type="entry name" value="PROTEIN-L-ISOASPARTATE O-METHYLTRANSFERASE"/>
    <property type="match status" value="1"/>
</dbReference>
<keyword evidence="6 12" id="KW-0489">Methyltransferase</keyword>
<dbReference type="InterPro" id="IPR000682">
    <property type="entry name" value="PCMT"/>
</dbReference>
<evidence type="ECO:0000256" key="7">
    <source>
        <dbReference type="ARBA" id="ARBA00022679"/>
    </source>
</evidence>
<evidence type="ECO:0000256" key="6">
    <source>
        <dbReference type="ARBA" id="ARBA00022603"/>
    </source>
</evidence>
<evidence type="ECO:0000256" key="8">
    <source>
        <dbReference type="ARBA" id="ARBA00022691"/>
    </source>
</evidence>
<dbReference type="EMBL" id="BKAJ01000018">
    <property type="protein sequence ID" value="GEP53796.1"/>
    <property type="molecule type" value="Genomic_DNA"/>
</dbReference>
<dbReference type="SUPFAM" id="SSF53335">
    <property type="entry name" value="S-adenosyl-L-methionine-dependent methyltransferases"/>
    <property type="match status" value="1"/>
</dbReference>
<sequence>MTPDLADARRHFADELRVTAHMGNERLVEAFAAVPRERFAGPGPWRILNSWDGYWTTPDNDPRWLYHNVLVALDETRRLNIGEPNLWAYQLDRIALGEGERVLQIGTGSGYFTAILAETVGRGGRVDAIEIDEDLAARATHNLESWPAAVVHQGDAAQPVDGQWDVIVAFAGATAPQAWWLDALADGGRLLLPMTTVDFSISGFMLRLDRRGETLAARSVGRVGFYPCIGARTPEGETALRQALADPAGQQALTSLRRDRHDKDDSCWLHRDDWCLSKRPLSPTVH</sequence>
<evidence type="ECO:0000256" key="11">
    <source>
        <dbReference type="ARBA" id="ARBA00031350"/>
    </source>
</evidence>
<dbReference type="PANTHER" id="PTHR11579:SF0">
    <property type="entry name" value="PROTEIN-L-ISOASPARTATE(D-ASPARTATE) O-METHYLTRANSFERASE"/>
    <property type="match status" value="1"/>
</dbReference>
<reference evidence="12 13" key="1">
    <citation type="submission" date="2019-07" db="EMBL/GenBank/DDBJ databases">
        <title>Whole genome shotgun sequence of Reyranella soli NBRC 108950.</title>
        <authorList>
            <person name="Hosoyama A."/>
            <person name="Uohara A."/>
            <person name="Ohji S."/>
            <person name="Ichikawa N."/>
        </authorList>
    </citation>
    <scope>NUCLEOTIDE SEQUENCE [LARGE SCALE GENOMIC DNA]</scope>
    <source>
        <strain evidence="12 13">NBRC 108950</strain>
    </source>
</reference>
<dbReference type="CDD" id="cd02440">
    <property type="entry name" value="AdoMet_MTases"/>
    <property type="match status" value="1"/>
</dbReference>
<evidence type="ECO:0000313" key="12">
    <source>
        <dbReference type="EMBL" id="GEP53796.1"/>
    </source>
</evidence>
<dbReference type="GO" id="GO:0004719">
    <property type="term" value="F:protein-L-isoaspartate (D-aspartate) O-methyltransferase activity"/>
    <property type="evidence" value="ECO:0007669"/>
    <property type="project" value="UniProtKB-EC"/>
</dbReference>
<organism evidence="12 13">
    <name type="scientific">Reyranella soli</name>
    <dbReference type="NCBI Taxonomy" id="1230389"/>
    <lineage>
        <taxon>Bacteria</taxon>
        <taxon>Pseudomonadati</taxon>
        <taxon>Pseudomonadota</taxon>
        <taxon>Alphaproteobacteria</taxon>
        <taxon>Hyphomicrobiales</taxon>
        <taxon>Reyranellaceae</taxon>
        <taxon>Reyranella</taxon>
    </lineage>
</organism>
<accession>A0A512N491</accession>
<evidence type="ECO:0000256" key="3">
    <source>
        <dbReference type="ARBA" id="ARBA00011890"/>
    </source>
</evidence>
<comment type="subcellular location">
    <subcellularLocation>
        <location evidence="1">Cytoplasm</location>
    </subcellularLocation>
</comment>
<evidence type="ECO:0000256" key="10">
    <source>
        <dbReference type="ARBA" id="ARBA00031323"/>
    </source>
</evidence>
<evidence type="ECO:0000256" key="1">
    <source>
        <dbReference type="ARBA" id="ARBA00004496"/>
    </source>
</evidence>
<dbReference type="GO" id="GO:0032259">
    <property type="term" value="P:methylation"/>
    <property type="evidence" value="ECO:0007669"/>
    <property type="project" value="UniProtKB-KW"/>
</dbReference>
<dbReference type="RefSeq" id="WP_147146778.1">
    <property type="nucleotide sequence ID" value="NZ_BKAJ01000018.1"/>
</dbReference>
<comment type="similarity">
    <text evidence="2">Belongs to the methyltransferase superfamily. L-isoaspartyl/D-aspartyl protein methyltransferase family.</text>
</comment>
<dbReference type="EC" id="2.1.1.77" evidence="3"/>
<keyword evidence="5" id="KW-0963">Cytoplasm</keyword>
<name>A0A512N491_9HYPH</name>
<keyword evidence="13" id="KW-1185">Reference proteome</keyword>